<dbReference type="CDD" id="cd01790">
    <property type="entry name" value="Ubl_HERP"/>
    <property type="match status" value="1"/>
</dbReference>
<dbReference type="RefSeq" id="XP_002428414.1">
    <property type="nucleotide sequence ID" value="XM_002428369.1"/>
</dbReference>
<feature type="domain" description="Ubiquitin-like" evidence="6">
    <location>
        <begin position="12"/>
        <end position="73"/>
    </location>
</feature>
<proteinExistence type="predicted"/>
<evidence type="ECO:0000313" key="9">
    <source>
        <dbReference type="Proteomes" id="UP000009046"/>
    </source>
</evidence>
<dbReference type="AlphaFoldDB" id="E0VQM0"/>
<dbReference type="InterPro" id="IPR000626">
    <property type="entry name" value="Ubiquitin-like_dom"/>
</dbReference>
<dbReference type="eggNOG" id="KOG4583">
    <property type="taxonomic scope" value="Eukaryota"/>
</dbReference>
<keyword evidence="3" id="KW-1133">Transmembrane helix</keyword>
<comment type="subcellular location">
    <subcellularLocation>
        <location evidence="1">Membrane</location>
    </subcellularLocation>
</comment>
<dbReference type="PANTHER" id="PTHR12943">
    <property type="entry name" value="HOMOCYSTEINE-RESPONSIVE ENDOPLASMIC RETICULUM-RESIDENT UNIQUITIN-LIKE DOMAIN HERPUD PROTEIN FAMILY MEMBER"/>
    <property type="match status" value="1"/>
</dbReference>
<evidence type="ECO:0000313" key="8">
    <source>
        <dbReference type="EnsemblMetazoa" id="PHUM379800-PA"/>
    </source>
</evidence>
<keyword evidence="4" id="KW-0472">Membrane</keyword>
<dbReference type="HOGENOM" id="CLU_058243_0_0_1"/>
<dbReference type="EMBL" id="DS235430">
    <property type="protein sequence ID" value="EEB15676.1"/>
    <property type="molecule type" value="Genomic_DNA"/>
</dbReference>
<dbReference type="VEuPathDB" id="VectorBase:PHUM379800"/>
<dbReference type="OrthoDB" id="21589at2759"/>
<name>E0VQM0_PEDHC</name>
<gene>
    <name evidence="8" type="primary">8237204</name>
    <name evidence="7" type="ORF">Phum_PHUM379800</name>
</gene>
<reference evidence="7" key="1">
    <citation type="submission" date="2007-04" db="EMBL/GenBank/DDBJ databases">
        <title>Annotation of Pediculus humanus corporis strain USDA.</title>
        <authorList>
            <person name="Kirkness E."/>
            <person name="Hannick L."/>
            <person name="Hass B."/>
            <person name="Bruggner R."/>
            <person name="Lawson D."/>
            <person name="Bidwell S."/>
            <person name="Joardar V."/>
            <person name="Caler E."/>
            <person name="Walenz B."/>
            <person name="Inman J."/>
            <person name="Schobel S."/>
            <person name="Galinsky K."/>
            <person name="Amedeo P."/>
            <person name="Strausberg R."/>
        </authorList>
    </citation>
    <scope>NUCLEOTIDE SEQUENCE</scope>
    <source>
        <strain evidence="7">USDA</strain>
    </source>
</reference>
<dbReference type="InParanoid" id="E0VQM0"/>
<protein>
    <recommendedName>
        <fullName evidence="6">Ubiquitin-like domain-containing protein</fullName>
    </recommendedName>
</protein>
<dbReference type="Pfam" id="PF00240">
    <property type="entry name" value="ubiquitin"/>
    <property type="match status" value="1"/>
</dbReference>
<dbReference type="PROSITE" id="PS50053">
    <property type="entry name" value="UBIQUITIN_2"/>
    <property type="match status" value="1"/>
</dbReference>
<dbReference type="KEGG" id="phu:Phum_PHUM379800"/>
<dbReference type="FunFam" id="3.10.20.90:FF:000046">
    <property type="entry name" value="Homocysteine-responsive endoplasmic reticulum-resident ubiquitin-like domain member 2 protein"/>
    <property type="match status" value="1"/>
</dbReference>
<dbReference type="FunCoup" id="E0VQM0">
    <property type="interactions" value="856"/>
</dbReference>
<dbReference type="EnsemblMetazoa" id="PHUM379800-RA">
    <property type="protein sequence ID" value="PHUM379800-PA"/>
    <property type="gene ID" value="PHUM379800"/>
</dbReference>
<evidence type="ECO:0000256" key="1">
    <source>
        <dbReference type="ARBA" id="ARBA00004370"/>
    </source>
</evidence>
<sequence>MMSRLAMLEIPVKLIVKAPNQQIEDQTIHCNLSWTIKRLKGYLSEVYPSKPNTEDQRLIYYGQLLSDSVTLKDVFTRYEAGEETHTVHLVCMPSKESLKMQARKLSEESKKKVLETSSNENFSGQRLQLNESESLSETRIEQEPTTMRDYIQATNYQNWLSGFYSQAQNTNDYAQQWAWMQQFYANYYLSLYMNMVARQNGLRNEYSDPRQAENAHNIENQGIRDEDEDNHRDWLDYFCILSRLIVLLAILYFYSSPARFLIVSSLGMALYLHQIGFFRINQFQGVENNNEIINNNLAPENNNNNNNNGLNEDIGELPVAENGLDQIEPEQINANPEHPSFITLTWTFVSSFFSSIIPETRNAL</sequence>
<reference evidence="8" key="3">
    <citation type="submission" date="2021-02" db="UniProtKB">
        <authorList>
            <consortium name="EnsemblMetazoa"/>
        </authorList>
    </citation>
    <scope>IDENTIFICATION</scope>
    <source>
        <strain evidence="8">USDA</strain>
    </source>
</reference>
<dbReference type="InterPro" id="IPR029071">
    <property type="entry name" value="Ubiquitin-like_domsf"/>
</dbReference>
<organism>
    <name type="scientific">Pediculus humanus subsp. corporis</name>
    <name type="common">Body louse</name>
    <dbReference type="NCBI Taxonomy" id="121224"/>
    <lineage>
        <taxon>Eukaryota</taxon>
        <taxon>Metazoa</taxon>
        <taxon>Ecdysozoa</taxon>
        <taxon>Arthropoda</taxon>
        <taxon>Hexapoda</taxon>
        <taxon>Insecta</taxon>
        <taxon>Pterygota</taxon>
        <taxon>Neoptera</taxon>
        <taxon>Paraneoptera</taxon>
        <taxon>Psocodea</taxon>
        <taxon>Troctomorpha</taxon>
        <taxon>Phthiraptera</taxon>
        <taxon>Anoplura</taxon>
        <taxon>Pediculidae</taxon>
        <taxon>Pediculus</taxon>
    </lineage>
</organism>
<dbReference type="CTD" id="8237204"/>
<evidence type="ECO:0000256" key="4">
    <source>
        <dbReference type="ARBA" id="ARBA00023136"/>
    </source>
</evidence>
<accession>E0VQM0</accession>
<evidence type="ECO:0000259" key="6">
    <source>
        <dbReference type="PROSITE" id="PS50053"/>
    </source>
</evidence>
<dbReference type="Proteomes" id="UP000009046">
    <property type="component" value="Unassembled WGS sequence"/>
</dbReference>
<evidence type="ECO:0000256" key="3">
    <source>
        <dbReference type="ARBA" id="ARBA00022989"/>
    </source>
</evidence>
<keyword evidence="9" id="KW-1185">Reference proteome</keyword>
<keyword evidence="2" id="KW-0812">Transmembrane</keyword>
<keyword evidence="5" id="KW-0834">Unfolded protein response</keyword>
<evidence type="ECO:0000313" key="7">
    <source>
        <dbReference type="EMBL" id="EEB15676.1"/>
    </source>
</evidence>
<reference evidence="7" key="2">
    <citation type="submission" date="2007-04" db="EMBL/GenBank/DDBJ databases">
        <title>The genome of the human body louse.</title>
        <authorList>
            <consortium name="The Human Body Louse Genome Consortium"/>
            <person name="Kirkness E."/>
            <person name="Walenz B."/>
            <person name="Hass B."/>
            <person name="Bruggner R."/>
            <person name="Strausberg R."/>
        </authorList>
    </citation>
    <scope>NUCLEOTIDE SEQUENCE</scope>
    <source>
        <strain evidence="7">USDA</strain>
    </source>
</reference>
<dbReference type="EMBL" id="AAZO01004437">
    <property type="status" value="NOT_ANNOTATED_CDS"/>
    <property type="molecule type" value="Genomic_DNA"/>
</dbReference>
<dbReference type="GO" id="GO:0030968">
    <property type="term" value="P:endoplasmic reticulum unfolded protein response"/>
    <property type="evidence" value="ECO:0007669"/>
    <property type="project" value="TreeGrafter"/>
</dbReference>
<dbReference type="STRING" id="121224.E0VQM0"/>
<evidence type="ECO:0000256" key="2">
    <source>
        <dbReference type="ARBA" id="ARBA00022692"/>
    </source>
</evidence>
<evidence type="ECO:0000256" key="5">
    <source>
        <dbReference type="ARBA" id="ARBA00023230"/>
    </source>
</evidence>
<dbReference type="GO" id="GO:0016020">
    <property type="term" value="C:membrane"/>
    <property type="evidence" value="ECO:0007669"/>
    <property type="project" value="UniProtKB-SubCell"/>
</dbReference>
<dbReference type="PANTHER" id="PTHR12943:SF27">
    <property type="entry name" value="HOMOCYSTEINE-INDUCED ENDOPLASMIC RETICULUM PROTEIN, ISOFORM A"/>
    <property type="match status" value="1"/>
</dbReference>
<dbReference type="OMA" id="YMQLMAA"/>
<dbReference type="InterPro" id="IPR039751">
    <property type="entry name" value="HERPUD1/2"/>
</dbReference>
<dbReference type="Gene3D" id="3.10.20.90">
    <property type="entry name" value="Phosphatidylinositol 3-kinase Catalytic Subunit, Chain A, domain 1"/>
    <property type="match status" value="1"/>
</dbReference>
<dbReference type="GeneID" id="8237204"/>
<dbReference type="SUPFAM" id="SSF54236">
    <property type="entry name" value="Ubiquitin-like"/>
    <property type="match status" value="1"/>
</dbReference>